<dbReference type="HAMAP" id="MF_01810">
    <property type="entry name" value="YidC_type1"/>
    <property type="match status" value="1"/>
</dbReference>
<dbReference type="NCBIfam" id="TIGR03593">
    <property type="entry name" value="yidC_nterm"/>
    <property type="match status" value="1"/>
</dbReference>
<dbReference type="GO" id="GO:0051205">
    <property type="term" value="P:protein insertion into membrane"/>
    <property type="evidence" value="ECO:0007669"/>
    <property type="project" value="TreeGrafter"/>
</dbReference>
<dbReference type="Gene3D" id="2.70.98.90">
    <property type="match status" value="1"/>
</dbReference>
<comment type="caution">
    <text evidence="16">The sequence shown here is derived from an EMBL/GenBank/DDBJ whole genome shotgun (WGS) entry which is preliminary data.</text>
</comment>
<dbReference type="NCBIfam" id="NF002356">
    <property type="entry name" value="PRK01318.2-3"/>
    <property type="match status" value="1"/>
</dbReference>
<comment type="similarity">
    <text evidence="2 13">Belongs to the OXA1/ALB3/YidC family. Type 1 subfamily.</text>
</comment>
<dbReference type="GO" id="GO:0032977">
    <property type="term" value="F:membrane insertase activity"/>
    <property type="evidence" value="ECO:0007669"/>
    <property type="project" value="InterPro"/>
</dbReference>
<feature type="transmembrane region" description="Helical" evidence="13">
    <location>
        <begin position="492"/>
        <end position="511"/>
    </location>
</feature>
<dbReference type="InterPro" id="IPR028055">
    <property type="entry name" value="YidC/Oxa/ALB_C"/>
</dbReference>
<evidence type="ECO:0000256" key="7">
    <source>
        <dbReference type="ARBA" id="ARBA00022927"/>
    </source>
</evidence>
<sequence length="610" mass="69265">MDRNSVIGFVLLGALLIGYIFWNQHSTTEARLEKARQDSIANLNKPKDQQVSTDTASSPVLDSARLSSEYGSFAAAAAGTEQTQVLENEVFRIVFTNKGGEPKTIELKDFKTSEGKPLFLQAGSFNRTGLKIPLQNNQTLHTSDVYFTAGNIQQGGDGSKTISYRLNTDQPGQYLEYTYAIKPGSYLVDFTINLVGLQNTLPKGNISLQWNSQADRQEHDMKQERLNNQVHYRFADKEHDYFTLQNRSQEKLERPVQWVSFKQQFFNITMLARKENFASAEINTKVPESGNIVGQNMTTLAIPYNGAAAYSFPMEVYYGPNHYKTLKAMDIELEKIIPLGTGIFAFVKYVNKWIIIPVFNFLGGLTSNYGLIILLLTIFIRLIIAPFTYQSYVSAAKMKVLKPELDELRKKHGDDQQAFGMEQMKLFRSAGVNPLGGCLPALLQLPILVAMYSFFPSSIELRQESFLWAKDLSTYDSIYNFGFTIPLYGDHISLFTILMTITSLILAFYNRGMTDQSNPVMKYMPYVFPVMLLGIFNSMAAALTYYYFLSNVISIALQWVIQTFIIDHDKIHAKIQANKLKPAKTSKWGERLAEMQKRQQEMQKQQSKKK</sequence>
<evidence type="ECO:0000313" key="16">
    <source>
        <dbReference type="EMBL" id="GEP93976.1"/>
    </source>
</evidence>
<evidence type="ECO:0000313" key="17">
    <source>
        <dbReference type="Proteomes" id="UP000321436"/>
    </source>
</evidence>
<gene>
    <name evidence="13 16" type="primary">yidC</name>
    <name evidence="16" type="ORF">CCY01nite_02360</name>
</gene>
<keyword evidence="17" id="KW-1185">Reference proteome</keyword>
<keyword evidence="6 13" id="KW-0812">Transmembrane</keyword>
<comment type="subunit">
    <text evidence="13">Interacts with the Sec translocase complex via SecD. Specifically interacts with transmembrane segments of nascent integral membrane proteins during membrane integration.</text>
</comment>
<evidence type="ECO:0000256" key="5">
    <source>
        <dbReference type="ARBA" id="ARBA00022475"/>
    </source>
</evidence>
<evidence type="ECO:0000256" key="13">
    <source>
        <dbReference type="HAMAP-Rule" id="MF_01810"/>
    </source>
</evidence>
<evidence type="ECO:0000256" key="4">
    <source>
        <dbReference type="ARBA" id="ARBA00022448"/>
    </source>
</evidence>
<proteinExistence type="inferred from homology"/>
<comment type="function">
    <text evidence="13">Required for the insertion and/or proper folding and/or complex formation of integral membrane proteins into the membrane. Involved in integration of membrane proteins that insert both dependently and independently of the Sec translocase complex, as well as at least some lipoproteins. Aids folding of multispanning membrane proteins.</text>
</comment>
<dbReference type="InterPro" id="IPR028053">
    <property type="entry name" value="Membr_insert_YidC_N"/>
</dbReference>
<evidence type="ECO:0000256" key="10">
    <source>
        <dbReference type="ARBA" id="ARBA00023186"/>
    </source>
</evidence>
<dbReference type="InterPro" id="IPR019998">
    <property type="entry name" value="Membr_insert_YidC"/>
</dbReference>
<dbReference type="Pfam" id="PF14849">
    <property type="entry name" value="YidC_periplas"/>
    <property type="match status" value="1"/>
</dbReference>
<protein>
    <recommendedName>
        <fullName evidence="3 13">Membrane protein insertase YidC</fullName>
    </recommendedName>
    <alternativeName>
        <fullName evidence="12 13">Foldase YidC</fullName>
    </alternativeName>
    <alternativeName>
        <fullName evidence="11 13">Membrane integrase YidC</fullName>
    </alternativeName>
    <alternativeName>
        <fullName evidence="13">Membrane protein YidC</fullName>
    </alternativeName>
</protein>
<dbReference type="PRINTS" id="PR00701">
    <property type="entry name" value="60KDINNERMP"/>
</dbReference>
<dbReference type="AlphaFoldDB" id="A0A512RE41"/>
<dbReference type="RefSeq" id="WP_146857477.1">
    <property type="nucleotide sequence ID" value="NZ_BKAU01000001.1"/>
</dbReference>
<evidence type="ECO:0000259" key="14">
    <source>
        <dbReference type="Pfam" id="PF02096"/>
    </source>
</evidence>
<evidence type="ECO:0000256" key="2">
    <source>
        <dbReference type="ARBA" id="ARBA00010527"/>
    </source>
</evidence>
<feature type="domain" description="Membrane insertase YidC/Oxa/ALB C-terminal" evidence="14">
    <location>
        <begin position="369"/>
        <end position="562"/>
    </location>
</feature>
<dbReference type="Proteomes" id="UP000321436">
    <property type="component" value="Unassembled WGS sequence"/>
</dbReference>
<dbReference type="GO" id="GO:0005886">
    <property type="term" value="C:plasma membrane"/>
    <property type="evidence" value="ECO:0007669"/>
    <property type="project" value="UniProtKB-SubCell"/>
</dbReference>
<dbReference type="CDD" id="cd19961">
    <property type="entry name" value="EcYidC-like_peri"/>
    <property type="match status" value="1"/>
</dbReference>
<feature type="transmembrane region" description="Helical" evidence="13">
    <location>
        <begin position="431"/>
        <end position="455"/>
    </location>
</feature>
<dbReference type="CDD" id="cd20070">
    <property type="entry name" value="5TM_YidC_Alb3"/>
    <property type="match status" value="1"/>
</dbReference>
<keyword evidence="8 13" id="KW-1133">Transmembrane helix</keyword>
<evidence type="ECO:0000256" key="8">
    <source>
        <dbReference type="ARBA" id="ARBA00022989"/>
    </source>
</evidence>
<dbReference type="Pfam" id="PF02096">
    <property type="entry name" value="60KD_IMP"/>
    <property type="match status" value="1"/>
</dbReference>
<comment type="subcellular location">
    <subcellularLocation>
        <location evidence="1">Cell inner membrane</location>
        <topology evidence="1">Multi-pass membrane protein</topology>
    </subcellularLocation>
    <subcellularLocation>
        <location evidence="13">Cell membrane</location>
        <topology evidence="13">Multi-pass membrane protein</topology>
    </subcellularLocation>
</comment>
<evidence type="ECO:0000259" key="15">
    <source>
        <dbReference type="Pfam" id="PF14849"/>
    </source>
</evidence>
<evidence type="ECO:0000256" key="9">
    <source>
        <dbReference type="ARBA" id="ARBA00023136"/>
    </source>
</evidence>
<feature type="domain" description="Membrane insertase YidC N-terminal" evidence="15">
    <location>
        <begin position="86"/>
        <end position="345"/>
    </location>
</feature>
<evidence type="ECO:0000256" key="12">
    <source>
        <dbReference type="ARBA" id="ARBA00033342"/>
    </source>
</evidence>
<keyword evidence="4 13" id="KW-0813">Transport</keyword>
<evidence type="ECO:0000256" key="3">
    <source>
        <dbReference type="ARBA" id="ARBA00015325"/>
    </source>
</evidence>
<dbReference type="GO" id="GO:0015031">
    <property type="term" value="P:protein transport"/>
    <property type="evidence" value="ECO:0007669"/>
    <property type="project" value="UniProtKB-KW"/>
</dbReference>
<keyword evidence="10 13" id="KW-0143">Chaperone</keyword>
<dbReference type="InterPro" id="IPR038221">
    <property type="entry name" value="YidC_periplasmic_sf"/>
</dbReference>
<reference evidence="16 17" key="1">
    <citation type="submission" date="2019-07" db="EMBL/GenBank/DDBJ databases">
        <title>Whole genome shotgun sequence of Chitinophaga cymbidii NBRC 109752.</title>
        <authorList>
            <person name="Hosoyama A."/>
            <person name="Uohara A."/>
            <person name="Ohji S."/>
            <person name="Ichikawa N."/>
        </authorList>
    </citation>
    <scope>NUCLEOTIDE SEQUENCE [LARGE SCALE GENOMIC DNA]</scope>
    <source>
        <strain evidence="16 17">NBRC 109752</strain>
    </source>
</reference>
<organism evidence="16 17">
    <name type="scientific">Chitinophaga cymbidii</name>
    <dbReference type="NCBI Taxonomy" id="1096750"/>
    <lineage>
        <taxon>Bacteria</taxon>
        <taxon>Pseudomonadati</taxon>
        <taxon>Bacteroidota</taxon>
        <taxon>Chitinophagia</taxon>
        <taxon>Chitinophagales</taxon>
        <taxon>Chitinophagaceae</taxon>
        <taxon>Chitinophaga</taxon>
    </lineage>
</organism>
<dbReference type="EMBL" id="BKAU01000001">
    <property type="protein sequence ID" value="GEP93976.1"/>
    <property type="molecule type" value="Genomic_DNA"/>
</dbReference>
<feature type="transmembrane region" description="Helical" evidence="13">
    <location>
        <begin position="523"/>
        <end position="540"/>
    </location>
</feature>
<keyword evidence="5 13" id="KW-1003">Cell membrane</keyword>
<dbReference type="InterPro" id="IPR047196">
    <property type="entry name" value="YidC_ALB_C"/>
</dbReference>
<dbReference type="OrthoDB" id="9780552at2"/>
<evidence type="ECO:0000256" key="6">
    <source>
        <dbReference type="ARBA" id="ARBA00022692"/>
    </source>
</evidence>
<evidence type="ECO:0000256" key="1">
    <source>
        <dbReference type="ARBA" id="ARBA00004429"/>
    </source>
</evidence>
<dbReference type="InterPro" id="IPR001708">
    <property type="entry name" value="YidC/ALB3/OXA1/COX18"/>
</dbReference>
<feature type="transmembrane region" description="Helical" evidence="13">
    <location>
        <begin position="6"/>
        <end position="22"/>
    </location>
</feature>
<keyword evidence="7 13" id="KW-0653">Protein transport</keyword>
<dbReference type="PANTHER" id="PTHR12428">
    <property type="entry name" value="OXA1"/>
    <property type="match status" value="1"/>
</dbReference>
<accession>A0A512RE41</accession>
<keyword evidence="9 13" id="KW-0472">Membrane</keyword>
<dbReference type="PANTHER" id="PTHR12428:SF65">
    <property type="entry name" value="CYTOCHROME C OXIDASE ASSEMBLY PROTEIN COX18, MITOCHONDRIAL"/>
    <property type="match status" value="1"/>
</dbReference>
<evidence type="ECO:0000256" key="11">
    <source>
        <dbReference type="ARBA" id="ARBA00033245"/>
    </source>
</evidence>
<dbReference type="NCBIfam" id="TIGR03592">
    <property type="entry name" value="yidC_oxa1_cterm"/>
    <property type="match status" value="1"/>
</dbReference>
<name>A0A512RE41_9BACT</name>